<protein>
    <submittedName>
        <fullName evidence="1">FXR2 protein</fullName>
    </submittedName>
</protein>
<comment type="caution">
    <text evidence="1">The sequence shown here is derived from an EMBL/GenBank/DDBJ whole genome shotgun (WGS) entry which is preliminary data.</text>
</comment>
<keyword evidence="2" id="KW-1185">Reference proteome</keyword>
<dbReference type="Proteomes" id="UP000649617">
    <property type="component" value="Unassembled WGS sequence"/>
</dbReference>
<dbReference type="EMBL" id="CAJNIZ010034114">
    <property type="protein sequence ID" value="CAE7550398.1"/>
    <property type="molecule type" value="Genomic_DNA"/>
</dbReference>
<evidence type="ECO:0000313" key="1">
    <source>
        <dbReference type="EMBL" id="CAE7550398.1"/>
    </source>
</evidence>
<dbReference type="AlphaFoldDB" id="A0A812TV35"/>
<reference evidence="1" key="1">
    <citation type="submission" date="2021-02" db="EMBL/GenBank/DDBJ databases">
        <authorList>
            <person name="Dougan E. K."/>
            <person name="Rhodes N."/>
            <person name="Thang M."/>
            <person name="Chan C."/>
        </authorList>
    </citation>
    <scope>NUCLEOTIDE SEQUENCE</scope>
</reference>
<accession>A0A812TV35</accession>
<sequence>FVRFLWEEKELKEWNPEKFPEKFTVTVQLAPCIHELLKSGVRVSYISGEAVDYHMEASPAQLVGIQDLREAIAGSKKIRATAVSLITNSGKSLWHSQPFDLCDLGCDDSITVCIRDPELCAQGQHEIMCFSNNGYNDQICIHCGSESYMEGRMREPRRHGWS</sequence>
<organism evidence="1 2">
    <name type="scientific">Symbiodinium pilosum</name>
    <name type="common">Dinoflagellate</name>
    <dbReference type="NCBI Taxonomy" id="2952"/>
    <lineage>
        <taxon>Eukaryota</taxon>
        <taxon>Sar</taxon>
        <taxon>Alveolata</taxon>
        <taxon>Dinophyceae</taxon>
        <taxon>Suessiales</taxon>
        <taxon>Symbiodiniaceae</taxon>
        <taxon>Symbiodinium</taxon>
    </lineage>
</organism>
<proteinExistence type="predicted"/>
<gene>
    <name evidence="1" type="primary">FXR2</name>
    <name evidence="1" type="ORF">SPIL2461_LOCUS14624</name>
</gene>
<evidence type="ECO:0000313" key="2">
    <source>
        <dbReference type="Proteomes" id="UP000649617"/>
    </source>
</evidence>
<dbReference type="OrthoDB" id="448545at2759"/>
<feature type="non-terminal residue" evidence="1">
    <location>
        <position position="1"/>
    </location>
</feature>
<name>A0A812TV35_SYMPI</name>